<comment type="caution">
    <text evidence="8">The sequence shown here is derived from an EMBL/GenBank/DDBJ whole genome shotgun (WGS) entry which is preliminary data.</text>
</comment>
<keyword evidence="5 6" id="KW-0472">Membrane</keyword>
<comment type="subcellular location">
    <subcellularLocation>
        <location evidence="1">Cell membrane</location>
        <topology evidence="1">Multi-pass membrane protein</topology>
    </subcellularLocation>
</comment>
<evidence type="ECO:0000256" key="2">
    <source>
        <dbReference type="ARBA" id="ARBA00022475"/>
    </source>
</evidence>
<gene>
    <name evidence="8" type="ORF">ENW48_00315</name>
</gene>
<dbReference type="AlphaFoldDB" id="A0A7C5AK21"/>
<feature type="domain" description="ABC3 transporter permease C-terminal" evidence="7">
    <location>
        <begin position="259"/>
        <end position="372"/>
    </location>
</feature>
<name>A0A7C5AK21_9BACT</name>
<accession>A0A7C5AK21</accession>
<dbReference type="GO" id="GO:0005886">
    <property type="term" value="C:plasma membrane"/>
    <property type="evidence" value="ECO:0007669"/>
    <property type="project" value="UniProtKB-SubCell"/>
</dbReference>
<reference evidence="8" key="1">
    <citation type="journal article" date="2020" name="mSystems">
        <title>Genome- and Community-Level Interaction Insights into Carbon Utilization and Element Cycling Functions of Hydrothermarchaeota in Hydrothermal Sediment.</title>
        <authorList>
            <person name="Zhou Z."/>
            <person name="Liu Y."/>
            <person name="Xu W."/>
            <person name="Pan J."/>
            <person name="Luo Z.H."/>
            <person name="Li M."/>
        </authorList>
    </citation>
    <scope>NUCLEOTIDE SEQUENCE [LARGE SCALE GENOMIC DNA]</scope>
    <source>
        <strain evidence="8">SpSt-853</strain>
    </source>
</reference>
<keyword evidence="2" id="KW-1003">Cell membrane</keyword>
<keyword evidence="3 6" id="KW-0812">Transmembrane</keyword>
<feature type="transmembrane region" description="Helical" evidence="6">
    <location>
        <begin position="259"/>
        <end position="279"/>
    </location>
</feature>
<evidence type="ECO:0000256" key="3">
    <source>
        <dbReference type="ARBA" id="ARBA00022692"/>
    </source>
</evidence>
<protein>
    <submittedName>
        <fullName evidence="8">ABC transporter permease</fullName>
    </submittedName>
</protein>
<feature type="transmembrane region" description="Helical" evidence="6">
    <location>
        <begin position="300"/>
        <end position="326"/>
    </location>
</feature>
<evidence type="ECO:0000259" key="7">
    <source>
        <dbReference type="Pfam" id="PF02687"/>
    </source>
</evidence>
<dbReference type="PANTHER" id="PTHR43738:SF3">
    <property type="entry name" value="ABC TRANSPORTER PERMEASE"/>
    <property type="match status" value="1"/>
</dbReference>
<evidence type="ECO:0000256" key="1">
    <source>
        <dbReference type="ARBA" id="ARBA00004651"/>
    </source>
</evidence>
<proteinExistence type="predicted"/>
<feature type="transmembrane region" description="Helical" evidence="6">
    <location>
        <begin position="346"/>
        <end position="365"/>
    </location>
</feature>
<keyword evidence="4 6" id="KW-1133">Transmembrane helix</keyword>
<dbReference type="InterPro" id="IPR003838">
    <property type="entry name" value="ABC3_permease_C"/>
</dbReference>
<evidence type="ECO:0000256" key="5">
    <source>
        <dbReference type="ARBA" id="ARBA00023136"/>
    </source>
</evidence>
<evidence type="ECO:0000256" key="6">
    <source>
        <dbReference type="SAM" id="Phobius"/>
    </source>
</evidence>
<dbReference type="InterPro" id="IPR051125">
    <property type="entry name" value="ABC-4/HrtB_transporter"/>
</dbReference>
<organism evidence="8">
    <name type="scientific">Desulfobacca acetoxidans</name>
    <dbReference type="NCBI Taxonomy" id="60893"/>
    <lineage>
        <taxon>Bacteria</taxon>
        <taxon>Pseudomonadati</taxon>
        <taxon>Thermodesulfobacteriota</taxon>
        <taxon>Desulfobaccia</taxon>
        <taxon>Desulfobaccales</taxon>
        <taxon>Desulfobaccaceae</taxon>
        <taxon>Desulfobacca</taxon>
    </lineage>
</organism>
<dbReference type="Pfam" id="PF02687">
    <property type="entry name" value="FtsX"/>
    <property type="match status" value="1"/>
</dbReference>
<dbReference type="EMBL" id="DTKJ01000004">
    <property type="protein sequence ID" value="HGZ10646.1"/>
    <property type="molecule type" value="Genomic_DNA"/>
</dbReference>
<evidence type="ECO:0000313" key="8">
    <source>
        <dbReference type="EMBL" id="HGZ10646.1"/>
    </source>
</evidence>
<sequence>MIKLIWRNTLRHPLRAGLTIMGMALAVLAFCLLRTMVAAWYSGVSAASPVRLVTRNAISLAFRLPLSYQPKIAAIPGIVTLTYGTWFGGIYLDERNFFPTFAVYLPKYLEMYPEYVIPEDQKVKLLKDRRGCAAGRALARRFGWRLGDSIILKGTIYPGEYRFVLKAIYTGRDPNTDEGRLFFHWDYLNETLKKTFPERADQVGWFLSRVAAPELAGPIAQAIDALFRNSLAETLTENEAAFAMGFVSMTEAILMAIQVVSWLVIGVILVLLANTMAMSARERLREYAVLKSMGFRPRHLGSLIMGESLLLALAGGLVGLALTFPAVHLLRTNLGQYFRTFPLTRATLALGLGTALAVGVAAALLPAWRAAQVRIAEALGRVG</sequence>
<dbReference type="PANTHER" id="PTHR43738">
    <property type="entry name" value="ABC TRANSPORTER, MEMBRANE PROTEIN"/>
    <property type="match status" value="1"/>
</dbReference>
<evidence type="ECO:0000256" key="4">
    <source>
        <dbReference type="ARBA" id="ARBA00022989"/>
    </source>
</evidence>